<reference evidence="1" key="1">
    <citation type="submission" date="2017-05" db="UniProtKB">
        <authorList>
            <consortium name="EnsemblMetazoa"/>
        </authorList>
    </citation>
    <scope>IDENTIFICATION</scope>
</reference>
<name>A0A1X7TGG4_AMPQE</name>
<protein>
    <submittedName>
        <fullName evidence="1">Uncharacterized protein</fullName>
    </submittedName>
</protein>
<sequence>RVLSSWVVITLELGKVCSHQPTASFIFSAGAKANKVVELRSALAQLSHRERNHSKKLMKQ</sequence>
<evidence type="ECO:0000313" key="1">
    <source>
        <dbReference type="EnsemblMetazoa" id="Aqu2.1.13772_001"/>
    </source>
</evidence>
<dbReference type="AlphaFoldDB" id="A0A1X7TGG4"/>
<dbReference type="InParanoid" id="A0A1X7TGG4"/>
<organism evidence="1">
    <name type="scientific">Amphimedon queenslandica</name>
    <name type="common">Sponge</name>
    <dbReference type="NCBI Taxonomy" id="400682"/>
    <lineage>
        <taxon>Eukaryota</taxon>
        <taxon>Metazoa</taxon>
        <taxon>Porifera</taxon>
        <taxon>Demospongiae</taxon>
        <taxon>Heteroscleromorpha</taxon>
        <taxon>Haplosclerida</taxon>
        <taxon>Niphatidae</taxon>
        <taxon>Amphimedon</taxon>
    </lineage>
</organism>
<proteinExistence type="predicted"/>
<accession>A0A1X7TGG4</accession>
<dbReference type="EnsemblMetazoa" id="Aqu2.1.13772_001">
    <property type="protein sequence ID" value="Aqu2.1.13772_001"/>
    <property type="gene ID" value="Aqu2.1.13772"/>
</dbReference>